<proteinExistence type="predicted"/>
<evidence type="ECO:0000313" key="6">
    <source>
        <dbReference type="RGD" id="1306055"/>
    </source>
</evidence>
<dbReference type="GO" id="GO:0006915">
    <property type="term" value="P:apoptotic process"/>
    <property type="evidence" value="ECO:0007669"/>
    <property type="project" value="UniProtKB-KW"/>
</dbReference>
<sequence length="86" mass="9473">MAEYGTLLQDLTNNITLEDLEQLKSACKEDIPSEKSEEITTGSAWFSFLESHNKLDKGCGRGSAHSANRSEYKGKPYDQAGCSDLL</sequence>
<dbReference type="GO" id="GO:0042981">
    <property type="term" value="P:regulation of apoptotic process"/>
    <property type="evidence" value="ECO:0007669"/>
    <property type="project" value="InterPro"/>
</dbReference>
<evidence type="ECO:0000256" key="2">
    <source>
        <dbReference type="SAM" id="MobiDB-lite"/>
    </source>
</evidence>
<name>A6JG36_RAT</name>
<dbReference type="Gene3D" id="1.10.533.10">
    <property type="entry name" value="Death Domain, Fas"/>
    <property type="match status" value="1"/>
</dbReference>
<dbReference type="PANTHER" id="PTHR48169">
    <property type="entry name" value="DED DOMAIN-CONTAINING PROTEIN"/>
    <property type="match status" value="1"/>
</dbReference>
<dbReference type="AlphaFoldDB" id="A6JG36"/>
<dbReference type="RGD" id="1306055">
    <property type="gene designation" value="Pea15"/>
</dbReference>
<dbReference type="SUPFAM" id="SSF47986">
    <property type="entry name" value="DEATH domain"/>
    <property type="match status" value="1"/>
</dbReference>
<dbReference type="SMART" id="SM00031">
    <property type="entry name" value="DED"/>
    <property type="match status" value="1"/>
</dbReference>
<feature type="region of interest" description="Disordered" evidence="2">
    <location>
        <begin position="57"/>
        <end position="86"/>
    </location>
</feature>
<dbReference type="Pfam" id="PF01335">
    <property type="entry name" value="DED"/>
    <property type="match status" value="1"/>
</dbReference>
<evidence type="ECO:0000256" key="1">
    <source>
        <dbReference type="ARBA" id="ARBA00022703"/>
    </source>
</evidence>
<dbReference type="EMBL" id="CH473985">
    <property type="protein sequence ID" value="EDL94692.1"/>
    <property type="molecule type" value="Genomic_DNA"/>
</dbReference>
<dbReference type="PANTHER" id="PTHR48169:SF1">
    <property type="entry name" value="ASTROCYTIC PHOSPHOPROTEIN PEA-15"/>
    <property type="match status" value="1"/>
</dbReference>
<accession>A6JG36</accession>
<evidence type="ECO:0000259" key="3">
    <source>
        <dbReference type="PROSITE" id="PS50168"/>
    </source>
</evidence>
<evidence type="ECO:0000313" key="5">
    <source>
        <dbReference type="Proteomes" id="UP000234681"/>
    </source>
</evidence>
<dbReference type="InterPro" id="IPR011029">
    <property type="entry name" value="DEATH-like_dom_sf"/>
</dbReference>
<feature type="domain" description="DED" evidence="3">
    <location>
        <begin position="3"/>
        <end position="58"/>
    </location>
</feature>
<protein>
    <submittedName>
        <fullName evidence="4">Phosphoprotein enriched in astrocytes 15, isoform CRA_c</fullName>
    </submittedName>
</protein>
<reference evidence="5" key="1">
    <citation type="submission" date="2005-09" db="EMBL/GenBank/DDBJ databases">
        <authorList>
            <person name="Mural R.J."/>
            <person name="Li P.W."/>
            <person name="Adams M.D."/>
            <person name="Amanatides P.G."/>
            <person name="Baden-Tillson H."/>
            <person name="Barnstead M."/>
            <person name="Chin S.H."/>
            <person name="Dew I."/>
            <person name="Evans C.A."/>
            <person name="Ferriera S."/>
            <person name="Flanigan M."/>
            <person name="Fosler C."/>
            <person name="Glodek A."/>
            <person name="Gu Z."/>
            <person name="Holt R.A."/>
            <person name="Jennings D."/>
            <person name="Kraft C.L."/>
            <person name="Lu F."/>
            <person name="Nguyen T."/>
            <person name="Nusskern D.R."/>
            <person name="Pfannkoch C.M."/>
            <person name="Sitter C."/>
            <person name="Sutton G.G."/>
            <person name="Venter J.C."/>
            <person name="Wang Z."/>
            <person name="Woodage T."/>
            <person name="Zheng X.H."/>
            <person name="Zhong F."/>
        </authorList>
    </citation>
    <scope>NUCLEOTIDE SEQUENCE [LARGE SCALE GENOMIC DNA]</scope>
    <source>
        <strain>BN</strain>
        <strain evidence="5">Sprague-Dawley</strain>
    </source>
</reference>
<keyword evidence="1" id="KW-0053">Apoptosis</keyword>
<evidence type="ECO:0000313" key="4">
    <source>
        <dbReference type="EMBL" id="EDL94692.1"/>
    </source>
</evidence>
<dbReference type="PROSITE" id="PS50168">
    <property type="entry name" value="DED"/>
    <property type="match status" value="1"/>
</dbReference>
<organism evidence="4 5">
    <name type="scientific">Rattus norvegicus</name>
    <name type="common">Rat</name>
    <dbReference type="NCBI Taxonomy" id="10116"/>
    <lineage>
        <taxon>Eukaryota</taxon>
        <taxon>Metazoa</taxon>
        <taxon>Chordata</taxon>
        <taxon>Craniata</taxon>
        <taxon>Vertebrata</taxon>
        <taxon>Euteleostomi</taxon>
        <taxon>Mammalia</taxon>
        <taxon>Eutheria</taxon>
        <taxon>Euarchontoglires</taxon>
        <taxon>Glires</taxon>
        <taxon>Rodentia</taxon>
        <taxon>Myomorpha</taxon>
        <taxon>Muroidea</taxon>
        <taxon>Muridae</taxon>
        <taxon>Murinae</taxon>
        <taxon>Rattus</taxon>
    </lineage>
</organism>
<gene>
    <name evidence="4 6" type="primary">Pea15</name>
    <name evidence="4" type="ORF">rCG_20506</name>
</gene>
<dbReference type="InterPro" id="IPR001875">
    <property type="entry name" value="DED_dom"/>
</dbReference>
<dbReference type="Proteomes" id="UP000234681">
    <property type="component" value="Chromosome 13"/>
</dbReference>